<keyword evidence="3" id="KW-1185">Reference proteome</keyword>
<protein>
    <submittedName>
        <fullName evidence="2">Uncharacterized protein</fullName>
    </submittedName>
</protein>
<evidence type="ECO:0000313" key="2">
    <source>
        <dbReference type="EMBL" id="POG80116.1"/>
    </source>
</evidence>
<evidence type="ECO:0000313" key="3">
    <source>
        <dbReference type="Proteomes" id="UP000018888"/>
    </source>
</evidence>
<reference evidence="2 3" key="2">
    <citation type="journal article" date="2018" name="New Phytol.">
        <title>High intraspecific genome diversity in the model arbuscular mycorrhizal symbiont Rhizophagus irregularis.</title>
        <authorList>
            <person name="Chen E.C.H."/>
            <person name="Morin E."/>
            <person name="Beaudet D."/>
            <person name="Noel J."/>
            <person name="Yildirir G."/>
            <person name="Ndikumana S."/>
            <person name="Charron P."/>
            <person name="St-Onge C."/>
            <person name="Giorgi J."/>
            <person name="Kruger M."/>
            <person name="Marton T."/>
            <person name="Ropars J."/>
            <person name="Grigoriev I.V."/>
            <person name="Hainaut M."/>
            <person name="Henrissat B."/>
            <person name="Roux C."/>
            <person name="Martin F."/>
            <person name="Corradi N."/>
        </authorList>
    </citation>
    <scope>NUCLEOTIDE SEQUENCE [LARGE SCALE GENOMIC DNA]</scope>
    <source>
        <strain evidence="2 3">DAOM 197198</strain>
    </source>
</reference>
<keyword evidence="1" id="KW-1133">Transmembrane helix</keyword>
<name>A0A2P4QR44_RHIID</name>
<comment type="caution">
    <text evidence="2">The sequence shown here is derived from an EMBL/GenBank/DDBJ whole genome shotgun (WGS) entry which is preliminary data.</text>
</comment>
<feature type="transmembrane region" description="Helical" evidence="1">
    <location>
        <begin position="16"/>
        <end position="35"/>
    </location>
</feature>
<feature type="transmembrane region" description="Helical" evidence="1">
    <location>
        <begin position="90"/>
        <end position="111"/>
    </location>
</feature>
<gene>
    <name evidence="2" type="ORF">GLOIN_2v1835940</name>
</gene>
<reference evidence="2 3" key="1">
    <citation type="journal article" date="2013" name="Proc. Natl. Acad. Sci. U.S.A.">
        <title>Genome of an arbuscular mycorrhizal fungus provides insight into the oldest plant symbiosis.</title>
        <authorList>
            <person name="Tisserant E."/>
            <person name="Malbreil M."/>
            <person name="Kuo A."/>
            <person name="Kohler A."/>
            <person name="Symeonidi A."/>
            <person name="Balestrini R."/>
            <person name="Charron P."/>
            <person name="Duensing N."/>
            <person name="Frei Dit Frey N."/>
            <person name="Gianinazzi-Pearson V."/>
            <person name="Gilbert L.B."/>
            <person name="Handa Y."/>
            <person name="Herr J.R."/>
            <person name="Hijri M."/>
            <person name="Koul R."/>
            <person name="Kawaguchi M."/>
            <person name="Krajinski F."/>
            <person name="Lammers P.J."/>
            <person name="Masclaux F.G."/>
            <person name="Murat C."/>
            <person name="Morin E."/>
            <person name="Ndikumana S."/>
            <person name="Pagni M."/>
            <person name="Petitpierre D."/>
            <person name="Requena N."/>
            <person name="Rosikiewicz P."/>
            <person name="Riley R."/>
            <person name="Saito K."/>
            <person name="San Clemente H."/>
            <person name="Shapiro H."/>
            <person name="van Tuinen D."/>
            <person name="Becard G."/>
            <person name="Bonfante P."/>
            <person name="Paszkowski U."/>
            <person name="Shachar-Hill Y.Y."/>
            <person name="Tuskan G.A."/>
            <person name="Young P.W."/>
            <person name="Sanders I.R."/>
            <person name="Henrissat B."/>
            <person name="Rensing S.A."/>
            <person name="Grigoriev I.V."/>
            <person name="Corradi N."/>
            <person name="Roux C."/>
            <person name="Martin F."/>
        </authorList>
    </citation>
    <scope>NUCLEOTIDE SEQUENCE [LARGE SCALE GENOMIC DNA]</scope>
    <source>
        <strain evidence="2 3">DAOM 197198</strain>
    </source>
</reference>
<sequence>MIKHFGPPFIERRSRFFSILALRFEGPGFLAFWLFGSKVPVLSLATSALCHFSFTYRILIIGIKGYLGSGLFLVNSCCLRVFSFSWNFSIFTLSFSFFWGSWGIGMLIIWLKIGLFRRADGIGGF</sequence>
<keyword evidence="1" id="KW-0472">Membrane</keyword>
<dbReference type="Proteomes" id="UP000018888">
    <property type="component" value="Unassembled WGS sequence"/>
</dbReference>
<dbReference type="AlphaFoldDB" id="A0A2P4QR44"/>
<evidence type="ECO:0000256" key="1">
    <source>
        <dbReference type="SAM" id="Phobius"/>
    </source>
</evidence>
<proteinExistence type="predicted"/>
<accession>A0A2P4QR44</accession>
<keyword evidence="1" id="KW-0812">Transmembrane</keyword>
<organism evidence="2 3">
    <name type="scientific">Rhizophagus irregularis (strain DAOM 181602 / DAOM 197198 / MUCL 43194)</name>
    <name type="common">Arbuscular mycorrhizal fungus</name>
    <name type="synonym">Glomus intraradices</name>
    <dbReference type="NCBI Taxonomy" id="747089"/>
    <lineage>
        <taxon>Eukaryota</taxon>
        <taxon>Fungi</taxon>
        <taxon>Fungi incertae sedis</taxon>
        <taxon>Mucoromycota</taxon>
        <taxon>Glomeromycotina</taxon>
        <taxon>Glomeromycetes</taxon>
        <taxon>Glomerales</taxon>
        <taxon>Glomeraceae</taxon>
        <taxon>Rhizophagus</taxon>
    </lineage>
</organism>
<dbReference type="EMBL" id="AUPC02000020">
    <property type="protein sequence ID" value="POG80116.1"/>
    <property type="molecule type" value="Genomic_DNA"/>
</dbReference>